<evidence type="ECO:0000313" key="1">
    <source>
        <dbReference type="EMBL" id="PAP76979.1"/>
    </source>
</evidence>
<proteinExistence type="predicted"/>
<sequence length="141" mass="15741">MEARSALDNIKSAITVAHGLKGLSDGPGIGEAANEIEDYLFDARLALVGLLDEVESLKAKVQELEAFSSGRYELKEPEIHRPGAYWRWRGRRAYYDQETDTYYCPGCFGKRTLVPVQMDLERGETAPCPICQTHLGYAEAL</sequence>
<organism evidence="1 2">
    <name type="scientific">Rubrivirga marina</name>
    <dbReference type="NCBI Taxonomy" id="1196024"/>
    <lineage>
        <taxon>Bacteria</taxon>
        <taxon>Pseudomonadati</taxon>
        <taxon>Rhodothermota</taxon>
        <taxon>Rhodothermia</taxon>
        <taxon>Rhodothermales</taxon>
        <taxon>Rubricoccaceae</taxon>
        <taxon>Rubrivirga</taxon>
    </lineage>
</organism>
<gene>
    <name evidence="1" type="ORF">BSZ37_11320</name>
</gene>
<evidence type="ECO:0000313" key="2">
    <source>
        <dbReference type="Proteomes" id="UP000216339"/>
    </source>
</evidence>
<protein>
    <submittedName>
        <fullName evidence="1">Uncharacterized protein</fullName>
    </submittedName>
</protein>
<dbReference type="AlphaFoldDB" id="A0A271J2N4"/>
<name>A0A271J2N4_9BACT</name>
<dbReference type="Proteomes" id="UP000216339">
    <property type="component" value="Unassembled WGS sequence"/>
</dbReference>
<keyword evidence="2" id="KW-1185">Reference proteome</keyword>
<dbReference type="RefSeq" id="WP_095510645.1">
    <property type="nucleotide sequence ID" value="NZ_MQWD01000001.1"/>
</dbReference>
<comment type="caution">
    <text evidence="1">The sequence shown here is derived from an EMBL/GenBank/DDBJ whole genome shotgun (WGS) entry which is preliminary data.</text>
</comment>
<accession>A0A271J2N4</accession>
<dbReference type="EMBL" id="MQWD01000001">
    <property type="protein sequence ID" value="PAP76979.1"/>
    <property type="molecule type" value="Genomic_DNA"/>
</dbReference>
<reference evidence="1 2" key="1">
    <citation type="submission" date="2016-11" db="EMBL/GenBank/DDBJ databases">
        <title>Study of marine rhodopsin-containing bacteria.</title>
        <authorList>
            <person name="Yoshizawa S."/>
            <person name="Kumagai Y."/>
            <person name="Kogure K."/>
        </authorList>
    </citation>
    <scope>NUCLEOTIDE SEQUENCE [LARGE SCALE GENOMIC DNA]</scope>
    <source>
        <strain evidence="1 2">SAORIC-28</strain>
    </source>
</reference>